<proteinExistence type="predicted"/>
<dbReference type="OrthoDB" id="3548416at2759"/>
<name>A0A5M9JHZ6_MONFR</name>
<keyword evidence="4" id="KW-1185">Reference proteome</keyword>
<feature type="coiled-coil region" evidence="1">
    <location>
        <begin position="125"/>
        <end position="173"/>
    </location>
</feature>
<reference evidence="3 4" key="1">
    <citation type="submission" date="2019-06" db="EMBL/GenBank/DDBJ databases">
        <title>Genome Sequence of the Brown Rot Fungal Pathogen Monilinia fructicola.</title>
        <authorList>
            <person name="De Miccolis Angelini R.M."/>
            <person name="Landi L."/>
            <person name="Abate D."/>
            <person name="Pollastro S."/>
            <person name="Romanazzi G."/>
            <person name="Faretra F."/>
        </authorList>
    </citation>
    <scope>NUCLEOTIDE SEQUENCE [LARGE SCALE GENOMIC DNA]</scope>
    <source>
        <strain evidence="3 4">Mfrc123</strain>
    </source>
</reference>
<sequence length="220" mass="25489">MVNEKSTKKPTDYPISFVASPQIQVCGRVYSWKDENGNVHFSDKNNPEHEEVATLFPAYVWMYIPIAGEPESQDPAGQSKYFPPRVYKSSETPAERLLKTFDRVTLLELIMPYLDALADELRPLIEGLREETRQLKSKCKEIDANILSWKDRAKKLQKESDKFESKYREAVRSLGKASTKSTDIRLSAEYRTMQAKYQMDIDSLQLHNDQMAQEMKRLKS</sequence>
<feature type="domain" description="DUF4124" evidence="2">
    <location>
        <begin position="28"/>
        <end position="46"/>
    </location>
</feature>
<evidence type="ECO:0000256" key="1">
    <source>
        <dbReference type="SAM" id="Coils"/>
    </source>
</evidence>
<evidence type="ECO:0000313" key="4">
    <source>
        <dbReference type="Proteomes" id="UP000322873"/>
    </source>
</evidence>
<dbReference type="AlphaFoldDB" id="A0A5M9JHZ6"/>
<evidence type="ECO:0000313" key="3">
    <source>
        <dbReference type="EMBL" id="KAA8568921.1"/>
    </source>
</evidence>
<dbReference type="Pfam" id="PF13511">
    <property type="entry name" value="DUF4124"/>
    <property type="match status" value="1"/>
</dbReference>
<accession>A0A5M9JHZ6</accession>
<dbReference type="EMBL" id="VICG01000009">
    <property type="protein sequence ID" value="KAA8568921.1"/>
    <property type="molecule type" value="Genomic_DNA"/>
</dbReference>
<evidence type="ECO:0000259" key="2">
    <source>
        <dbReference type="Pfam" id="PF13511"/>
    </source>
</evidence>
<organism evidence="3 4">
    <name type="scientific">Monilinia fructicola</name>
    <name type="common">Brown rot fungus</name>
    <name type="synonym">Ciboria fructicola</name>
    <dbReference type="NCBI Taxonomy" id="38448"/>
    <lineage>
        <taxon>Eukaryota</taxon>
        <taxon>Fungi</taxon>
        <taxon>Dikarya</taxon>
        <taxon>Ascomycota</taxon>
        <taxon>Pezizomycotina</taxon>
        <taxon>Leotiomycetes</taxon>
        <taxon>Helotiales</taxon>
        <taxon>Sclerotiniaceae</taxon>
        <taxon>Monilinia</taxon>
    </lineage>
</organism>
<dbReference type="Proteomes" id="UP000322873">
    <property type="component" value="Unassembled WGS sequence"/>
</dbReference>
<comment type="caution">
    <text evidence="3">The sequence shown here is derived from an EMBL/GenBank/DDBJ whole genome shotgun (WGS) entry which is preliminary data.</text>
</comment>
<dbReference type="InterPro" id="IPR025392">
    <property type="entry name" value="DUF4124"/>
</dbReference>
<keyword evidence="1" id="KW-0175">Coiled coil</keyword>
<protein>
    <recommendedName>
        <fullName evidence="2">DUF4124 domain-containing protein</fullName>
    </recommendedName>
</protein>
<gene>
    <name evidence="3" type="ORF">EYC84_007898</name>
</gene>
<dbReference type="VEuPathDB" id="FungiDB:MFRU_017g00960"/>